<comment type="caution">
    <text evidence="2">The sequence shown here is derived from an EMBL/GenBank/DDBJ whole genome shotgun (WGS) entry which is preliminary data.</text>
</comment>
<accession>A0A9N9K3J0</accession>
<evidence type="ECO:0000256" key="1">
    <source>
        <dbReference type="SAM" id="MobiDB-lite"/>
    </source>
</evidence>
<keyword evidence="3" id="KW-1185">Reference proteome</keyword>
<evidence type="ECO:0000313" key="3">
    <source>
        <dbReference type="Proteomes" id="UP000789405"/>
    </source>
</evidence>
<gene>
    <name evidence="2" type="ORF">DERYTH_LOCUS25022</name>
</gene>
<feature type="non-terminal residue" evidence="2">
    <location>
        <position position="85"/>
    </location>
</feature>
<reference evidence="2" key="1">
    <citation type="submission" date="2021-06" db="EMBL/GenBank/DDBJ databases">
        <authorList>
            <person name="Kallberg Y."/>
            <person name="Tangrot J."/>
            <person name="Rosling A."/>
        </authorList>
    </citation>
    <scope>NUCLEOTIDE SEQUENCE</scope>
    <source>
        <strain evidence="2">MA453B</strain>
    </source>
</reference>
<dbReference type="OrthoDB" id="2432542at2759"/>
<dbReference type="AlphaFoldDB" id="A0A9N9K3J0"/>
<evidence type="ECO:0000313" key="2">
    <source>
        <dbReference type="EMBL" id="CAG8809085.1"/>
    </source>
</evidence>
<organism evidence="2 3">
    <name type="scientific">Dentiscutata erythropus</name>
    <dbReference type="NCBI Taxonomy" id="1348616"/>
    <lineage>
        <taxon>Eukaryota</taxon>
        <taxon>Fungi</taxon>
        <taxon>Fungi incertae sedis</taxon>
        <taxon>Mucoromycota</taxon>
        <taxon>Glomeromycotina</taxon>
        <taxon>Glomeromycetes</taxon>
        <taxon>Diversisporales</taxon>
        <taxon>Gigasporaceae</taxon>
        <taxon>Dentiscutata</taxon>
    </lineage>
</organism>
<dbReference type="EMBL" id="CAJVPY010044642">
    <property type="protein sequence ID" value="CAG8809085.1"/>
    <property type="molecule type" value="Genomic_DNA"/>
</dbReference>
<name>A0A9N9K3J0_9GLOM</name>
<feature type="region of interest" description="Disordered" evidence="1">
    <location>
        <begin position="1"/>
        <end position="20"/>
    </location>
</feature>
<sequence length="85" mass="9794">EWSLQKEPKNERSNATCYQKSEDTTEIKQTDAEDLFKSIAYNTTVKINFPEDIEDYLKNLLTRDIASILTKAKEPLSNDAQLLLL</sequence>
<feature type="compositionally biased region" description="Basic and acidic residues" evidence="1">
    <location>
        <begin position="1"/>
        <end position="12"/>
    </location>
</feature>
<proteinExistence type="predicted"/>
<protein>
    <submittedName>
        <fullName evidence="2">23638_t:CDS:1</fullName>
    </submittedName>
</protein>
<dbReference type="Proteomes" id="UP000789405">
    <property type="component" value="Unassembled WGS sequence"/>
</dbReference>